<dbReference type="AlphaFoldDB" id="A0A9X2HD74"/>
<dbReference type="InterPro" id="IPR051791">
    <property type="entry name" value="Pra-immunoreactive"/>
</dbReference>
<evidence type="ECO:0000256" key="3">
    <source>
        <dbReference type="ARBA" id="ARBA00022692"/>
    </source>
</evidence>
<keyword evidence="5 7" id="KW-0472">Membrane</keyword>
<accession>A0A9X2HD74</accession>
<dbReference type="EMBL" id="JANAFB010000010">
    <property type="protein sequence ID" value="MCP3425547.1"/>
    <property type="molecule type" value="Genomic_DNA"/>
</dbReference>
<dbReference type="PANTHER" id="PTHR36115:SF6">
    <property type="entry name" value="PROLINE-RICH ANTIGEN HOMOLOG"/>
    <property type="match status" value="1"/>
</dbReference>
<keyword evidence="4 7" id="KW-1133">Transmembrane helix</keyword>
<comment type="subcellular location">
    <subcellularLocation>
        <location evidence="1">Cell membrane</location>
        <topology evidence="1">Multi-pass membrane protein</topology>
    </subcellularLocation>
</comment>
<keyword evidence="10" id="KW-1185">Reference proteome</keyword>
<gene>
    <name evidence="9" type="ORF">NBM05_05845</name>
</gene>
<name>A0A9X2HD74_9MICC</name>
<keyword evidence="3 7" id="KW-0812">Transmembrane</keyword>
<keyword evidence="2" id="KW-1003">Cell membrane</keyword>
<proteinExistence type="predicted"/>
<evidence type="ECO:0000259" key="8">
    <source>
        <dbReference type="Pfam" id="PF06271"/>
    </source>
</evidence>
<feature type="transmembrane region" description="Helical" evidence="7">
    <location>
        <begin position="46"/>
        <end position="67"/>
    </location>
</feature>
<protein>
    <submittedName>
        <fullName evidence="9">RDD family protein</fullName>
    </submittedName>
</protein>
<dbReference type="GO" id="GO:0005886">
    <property type="term" value="C:plasma membrane"/>
    <property type="evidence" value="ECO:0007669"/>
    <property type="project" value="UniProtKB-SubCell"/>
</dbReference>
<feature type="domain" description="RDD" evidence="8">
    <location>
        <begin position="40"/>
        <end position="125"/>
    </location>
</feature>
<evidence type="ECO:0000313" key="9">
    <source>
        <dbReference type="EMBL" id="MCP3425547.1"/>
    </source>
</evidence>
<dbReference type="RefSeq" id="WP_254165795.1">
    <property type="nucleotide sequence ID" value="NZ_JANAFB010000010.1"/>
</dbReference>
<dbReference type="InterPro" id="IPR010432">
    <property type="entry name" value="RDD"/>
</dbReference>
<feature type="region of interest" description="Disordered" evidence="6">
    <location>
        <begin position="1"/>
        <end position="32"/>
    </location>
</feature>
<evidence type="ECO:0000313" key="10">
    <source>
        <dbReference type="Proteomes" id="UP001139502"/>
    </source>
</evidence>
<evidence type="ECO:0000256" key="4">
    <source>
        <dbReference type="ARBA" id="ARBA00022989"/>
    </source>
</evidence>
<dbReference type="PANTHER" id="PTHR36115">
    <property type="entry name" value="PROLINE-RICH ANTIGEN HOMOLOG-RELATED"/>
    <property type="match status" value="1"/>
</dbReference>
<dbReference type="Proteomes" id="UP001139502">
    <property type="component" value="Unassembled WGS sequence"/>
</dbReference>
<feature type="transmembrane region" description="Helical" evidence="7">
    <location>
        <begin position="79"/>
        <end position="99"/>
    </location>
</feature>
<evidence type="ECO:0000256" key="2">
    <source>
        <dbReference type="ARBA" id="ARBA00022475"/>
    </source>
</evidence>
<evidence type="ECO:0000256" key="1">
    <source>
        <dbReference type="ARBA" id="ARBA00004651"/>
    </source>
</evidence>
<dbReference type="Pfam" id="PF06271">
    <property type="entry name" value="RDD"/>
    <property type="match status" value="1"/>
</dbReference>
<evidence type="ECO:0000256" key="6">
    <source>
        <dbReference type="SAM" id="MobiDB-lite"/>
    </source>
</evidence>
<comment type="caution">
    <text evidence="9">The sequence shown here is derived from an EMBL/GenBank/DDBJ whole genome shotgun (WGS) entry which is preliminary data.</text>
</comment>
<sequence>MPASQDPPQAAEGPSRNERPYPDYPGQLLGRPERGPGSIARFPRRILAFAIDWYLCYALCLWVLGALDGWLALAAPLAFWAYQTLLVGFGGHALGHFVCGMQVQTMAGGPAGFRRAAVRSLLILPVFPVAVVDENSRGLHDRSVGTVLVLFR</sequence>
<organism evidence="9 10">
    <name type="scientific">Rothia santali</name>
    <dbReference type="NCBI Taxonomy" id="2949643"/>
    <lineage>
        <taxon>Bacteria</taxon>
        <taxon>Bacillati</taxon>
        <taxon>Actinomycetota</taxon>
        <taxon>Actinomycetes</taxon>
        <taxon>Micrococcales</taxon>
        <taxon>Micrococcaceae</taxon>
        <taxon>Rothia</taxon>
    </lineage>
</organism>
<reference evidence="9" key="1">
    <citation type="submission" date="2022-06" db="EMBL/GenBank/DDBJ databases">
        <title>Rothia sp. isolated from sandalwood seedling.</title>
        <authorList>
            <person name="Tuikhar N."/>
            <person name="Kirdat K."/>
            <person name="Thorat V."/>
            <person name="Swetha P."/>
            <person name="Padma S."/>
            <person name="Sundararaj R."/>
            <person name="Yadav A."/>
        </authorList>
    </citation>
    <scope>NUCLEOTIDE SEQUENCE</scope>
    <source>
        <strain evidence="9">AR01</strain>
    </source>
</reference>
<evidence type="ECO:0000256" key="7">
    <source>
        <dbReference type="SAM" id="Phobius"/>
    </source>
</evidence>
<evidence type="ECO:0000256" key="5">
    <source>
        <dbReference type="ARBA" id="ARBA00023136"/>
    </source>
</evidence>